<evidence type="ECO:0000313" key="3">
    <source>
        <dbReference type="EMBL" id="KAA0977553.1"/>
    </source>
</evidence>
<feature type="transmembrane region" description="Helical" evidence="2">
    <location>
        <begin position="185"/>
        <end position="207"/>
    </location>
</feature>
<dbReference type="Proteomes" id="UP000323856">
    <property type="component" value="Unassembled WGS sequence"/>
</dbReference>
<feature type="region of interest" description="Disordered" evidence="1">
    <location>
        <begin position="213"/>
        <end position="293"/>
    </location>
</feature>
<protein>
    <recommendedName>
        <fullName evidence="5">Chain-length determining protein</fullName>
    </recommendedName>
</protein>
<reference evidence="3 4" key="1">
    <citation type="submission" date="2019-07" db="EMBL/GenBank/DDBJ databases">
        <title>Analysis of the biochemical properties, biological activity and biotechnological potential of siderophores and biosurfactants produced by Antarctic psychrotolerant bacteria.</title>
        <authorList>
            <person name="Styczynski M."/>
            <person name="Krucon T."/>
            <person name="Decewicz P."/>
            <person name="Dziewit L."/>
        </authorList>
    </citation>
    <scope>NUCLEOTIDE SEQUENCE [LARGE SCALE GENOMIC DNA]</scope>
    <source>
        <strain evidence="3 4">ANT_H27</strain>
    </source>
</reference>
<keyword evidence="2" id="KW-1133">Transmembrane helix</keyword>
<sequence length="293" mass="31873">MDPLTVLSTLWRHKWTAIPVIMLTLAACAYVYLYAPRTYEASMSYALAAPDVPSEYELEQNKDLAKLNSDNPYLRTGDSSLLSQVVIAKLSDLVVVEALEADGLGTEFTIAPIANLGMGLVKITATANTPEIAVKTAQTLGDKFTSTIKSTQEVNSADPSYLYTALPVQGPGPAQELYSSRLRSLIMVGIAGAVLLFGLVSISQSLALRRTQNDNRPLASESEQLINAPSRERPGRLEMSSIGQAKNRHEPSQEQDFDAIQVQPKNTQKYEENVRSLAKTSGGRLSAARRSNE</sequence>
<name>A0A5B0EF85_9MICC</name>
<keyword evidence="2" id="KW-0812">Transmembrane</keyword>
<feature type="transmembrane region" description="Helical" evidence="2">
    <location>
        <begin position="15"/>
        <end position="35"/>
    </location>
</feature>
<accession>A0A5B0EF85</accession>
<evidence type="ECO:0008006" key="5">
    <source>
        <dbReference type="Google" id="ProtNLM"/>
    </source>
</evidence>
<comment type="caution">
    <text evidence="3">The sequence shown here is derived from an EMBL/GenBank/DDBJ whole genome shotgun (WGS) entry which is preliminary data.</text>
</comment>
<evidence type="ECO:0000313" key="4">
    <source>
        <dbReference type="Proteomes" id="UP000323856"/>
    </source>
</evidence>
<dbReference type="OrthoDB" id="3379489at2"/>
<dbReference type="RefSeq" id="WP_149619230.1">
    <property type="nucleotide sequence ID" value="NZ_VOBL01000006.1"/>
</dbReference>
<evidence type="ECO:0000256" key="2">
    <source>
        <dbReference type="SAM" id="Phobius"/>
    </source>
</evidence>
<proteinExistence type="predicted"/>
<dbReference type="EMBL" id="VOBL01000006">
    <property type="protein sequence ID" value="KAA0977553.1"/>
    <property type="molecule type" value="Genomic_DNA"/>
</dbReference>
<keyword evidence="2" id="KW-0472">Membrane</keyword>
<organism evidence="3 4">
    <name type="scientific">Paeniglutamicibacter gangotriensis</name>
    <dbReference type="NCBI Taxonomy" id="254787"/>
    <lineage>
        <taxon>Bacteria</taxon>
        <taxon>Bacillati</taxon>
        <taxon>Actinomycetota</taxon>
        <taxon>Actinomycetes</taxon>
        <taxon>Micrococcales</taxon>
        <taxon>Micrococcaceae</taxon>
        <taxon>Paeniglutamicibacter</taxon>
    </lineage>
</organism>
<evidence type="ECO:0000256" key="1">
    <source>
        <dbReference type="SAM" id="MobiDB-lite"/>
    </source>
</evidence>
<gene>
    <name evidence="3" type="ORF">FQ154_07470</name>
</gene>
<dbReference type="AlphaFoldDB" id="A0A5B0EF85"/>